<dbReference type="SMART" id="SM00953">
    <property type="entry name" value="RES"/>
    <property type="match status" value="1"/>
</dbReference>
<evidence type="ECO:0000313" key="2">
    <source>
        <dbReference type="EMBL" id="SEL13781.1"/>
    </source>
</evidence>
<dbReference type="AlphaFoldDB" id="A0A1H7MRR8"/>
<feature type="domain" description="RES" evidence="1">
    <location>
        <begin position="72"/>
        <end position="209"/>
    </location>
</feature>
<evidence type="ECO:0000259" key="1">
    <source>
        <dbReference type="SMART" id="SM00953"/>
    </source>
</evidence>
<dbReference type="STRING" id="1429083.GCA_001885685_00073"/>
<dbReference type="EMBL" id="FOAS01000008">
    <property type="protein sequence ID" value="SEL13781.1"/>
    <property type="molecule type" value="Genomic_DNA"/>
</dbReference>
<dbReference type="InterPro" id="IPR014914">
    <property type="entry name" value="RES_dom"/>
</dbReference>
<evidence type="ECO:0000313" key="3">
    <source>
        <dbReference type="Proteomes" id="UP000185766"/>
    </source>
</evidence>
<dbReference type="RefSeq" id="WP_074867671.1">
    <property type="nucleotide sequence ID" value="NZ_FOAS01000008.1"/>
</dbReference>
<name>A0A1H7MRR8_9GAMM</name>
<proteinExistence type="predicted"/>
<keyword evidence="3" id="KW-1185">Reference proteome</keyword>
<dbReference type="Pfam" id="PF08808">
    <property type="entry name" value="RES"/>
    <property type="match status" value="1"/>
</dbReference>
<organism evidence="2 3">
    <name type="scientific">Atopomonas hussainii</name>
    <dbReference type="NCBI Taxonomy" id="1429083"/>
    <lineage>
        <taxon>Bacteria</taxon>
        <taxon>Pseudomonadati</taxon>
        <taxon>Pseudomonadota</taxon>
        <taxon>Gammaproteobacteria</taxon>
        <taxon>Pseudomonadales</taxon>
        <taxon>Pseudomonadaceae</taxon>
        <taxon>Atopomonas</taxon>
    </lineage>
</organism>
<protein>
    <submittedName>
        <fullName evidence="2">RES domain-containing protein</fullName>
    </submittedName>
</protein>
<reference evidence="2 3" key="1">
    <citation type="submission" date="2016-10" db="EMBL/GenBank/DDBJ databases">
        <authorList>
            <person name="de Groot N.N."/>
        </authorList>
    </citation>
    <scope>NUCLEOTIDE SEQUENCE [LARGE SCALE GENOMIC DNA]</scope>
    <source>
        <strain evidence="2 3">JCM 19513</strain>
    </source>
</reference>
<gene>
    <name evidence="2" type="ORF">SAMN05216214_108166</name>
</gene>
<dbReference type="Proteomes" id="UP000185766">
    <property type="component" value="Unassembled WGS sequence"/>
</dbReference>
<accession>A0A1H7MRR8</accession>
<sequence>MTTGIWQASQGVAHIQRIQGKLCRMVESQQQIATMALVDSLEEQALLEELLESSKPPLPEAAGELHYLLKSPFRYPPLKWGSRFGRTHEPSLFYGALSVETALAETAYYRLLFWQGMQVAPPSGLIRSEHCSFEVRYITAQGVRLQQPPFDQWLDVLTDTHNYRACQALGSEMREAGVQAFEYRSARCPRQGLNVALFTPQAFREVRPRRMMPWLCETSEGSVAFKKAHEIAEPMRFPRELFAHDGRLPLPA</sequence>